<evidence type="ECO:0000313" key="13">
    <source>
        <dbReference type="RefSeq" id="XP_013379352.1"/>
    </source>
</evidence>
<feature type="coiled-coil region" evidence="8">
    <location>
        <begin position="885"/>
        <end position="912"/>
    </location>
</feature>
<keyword evidence="5" id="KW-0677">Repeat</keyword>
<feature type="compositionally biased region" description="Low complexity" evidence="9">
    <location>
        <begin position="662"/>
        <end position="673"/>
    </location>
</feature>
<evidence type="ECO:0000259" key="11">
    <source>
        <dbReference type="Pfam" id="PF21289"/>
    </source>
</evidence>
<keyword evidence="12" id="KW-1185">Reference proteome</keyword>
<feature type="compositionally biased region" description="Basic and acidic residues" evidence="9">
    <location>
        <begin position="827"/>
        <end position="841"/>
    </location>
</feature>
<dbReference type="FunCoup" id="A0A1S3H095">
    <property type="interactions" value="1915"/>
</dbReference>
<dbReference type="GO" id="GO:0000932">
    <property type="term" value="C:P-body"/>
    <property type="evidence" value="ECO:0007669"/>
    <property type="project" value="UniProtKB-SubCell"/>
</dbReference>
<dbReference type="InterPro" id="IPR032401">
    <property type="entry name" value="EDC4_WD40"/>
</dbReference>
<comment type="subcellular location">
    <subcellularLocation>
        <location evidence="1">Cytoplasm</location>
        <location evidence="1">P-body</location>
    </subcellularLocation>
</comment>
<dbReference type="PROSITE" id="PS50294">
    <property type="entry name" value="WD_REPEATS_REGION"/>
    <property type="match status" value="1"/>
</dbReference>
<feature type="compositionally biased region" description="Acidic residues" evidence="9">
    <location>
        <begin position="812"/>
        <end position="826"/>
    </location>
</feature>
<dbReference type="GO" id="GO:0031087">
    <property type="term" value="P:deadenylation-independent decapping of nuclear-transcribed mRNA"/>
    <property type="evidence" value="ECO:0007669"/>
    <property type="project" value="InterPro"/>
</dbReference>
<evidence type="ECO:0000256" key="2">
    <source>
        <dbReference type="ARBA" id="ARBA00009639"/>
    </source>
</evidence>
<dbReference type="STRING" id="7574.A0A1S3H095"/>
<feature type="domain" description="Enhancer of mRNA-decapping protein 4 WD40 repeat region" evidence="10">
    <location>
        <begin position="104"/>
        <end position="440"/>
    </location>
</feature>
<protein>
    <submittedName>
        <fullName evidence="13">Enhancer of mRNA-decapping protein 4 isoform X1</fullName>
    </submittedName>
</protein>
<keyword evidence="3" id="KW-0963">Cytoplasm</keyword>
<evidence type="ECO:0000256" key="4">
    <source>
        <dbReference type="ARBA" id="ARBA00022574"/>
    </source>
</evidence>
<dbReference type="Pfam" id="PF21289">
    <property type="entry name" value="EDC4_C"/>
    <property type="match status" value="1"/>
</dbReference>
<name>A0A1S3H095_LINAN</name>
<sequence length="1330" mass="146444">METSSGSSSFNTTEASQLLKDILQGNTGVSSISSSVTDGDFARSARDISGESGASFADAVKAHLPKQQIILQGNDSANSFSVYGRDVSIIASQASGAAERVPASNKVKITPMVNFEWEPKYYIGNLVAIHRDGIHMSYVLTGTGKSGGCVRVINRKTAERALLKGFTGRVMDVAFAHHTLVIIAAVDEMGNLFVHQADDTDDGKILTACLLHVVRPAETPPSSYHRVIWCPYIPDEEEEQGTEDMPTHDAGKLLVVTHDEKAELWSVDMVNGEYGTGPHRAEDIDIGFLAIENHTRPIVDAAFSPDGTALATASLDGQVKFFQVYMQDKATPRCLHEWKPHDGLPLSSLFFLDDHKNPKPEVQFWKFALTGANDNRELKIWSCESWTCLQTLRFVSPPDLPSNFQVEPSLKACLDLSANYMVLADTKRKVLNVLQLYQDAEHGTAHVSSVSEFLLTQPCLSMAILEAGSKVVKKSSTQEQSGEMNSGNLDEDEDDEDQEARDEDGIKGCLVRLYTVQHRALQELQIHFELQTSVPNLPAPSISSISQDGTALRDALTDISMDTVTSLSDVEYKAKDAAGNNSQPLLLTPDAFTSSPRKSSESLHSSNTSSSFTHVSALNEEHGASVMSPSSSVTLTPNSSHVPTPTTLPLPPVTPGEENRLTTTPKHTPQHTPKLNLSAAEQDLDDFLGSPTSTSSSIKGNQPPSFQNGGIKVGDRGGGQGDMLDELFGSQGTKRQHLQSSSSSTTSIEVGQIMDAKPSYVVGETAQEEEEEEEEEEGEEEEEEEEQHSYGMRVWPQAPKVTDEGQEKGDGTEDQDEDVKIEEETEEHTGRTDSSSEREEISSSSESPKKKSHRHPSTRQRTSSYSPTSARSLEAGSIPQLQDTMQNIMSLLQDQRQELASLKAQLHQQREHNALMEGVLGNRLETALEQYGHSQDLRLREALSSTHSARQHDSHQVVNTLSEALVNKVIASLDTAVKTEIKNSVVPTIQRMIHPLQEHLHREMAQKLTATDSVMKDNIGKMVRSKQTVEAIGQAAGQAVSGTVISAYRETFQNTILPGFERSCQHMTGQLNEAFHKGTQEYVQQLQSQMDSVNQRQNETKDYVRSQLQAAMEQFKSSTQSVQQRLVTSVQTEVNKHLQQTMSGLEEAMITRLKSTIRDEVSDALRDQQERLNESIAQAMRSTAATPVPGFVDPQQQQAAIHHLLKQGQLNNAFQQALSASDLSLVMYVCETVNPSQVFNQTPCPLQQPVLLSLIQQLSADLGNNTELKHKYLEEAVMNLEPTNSLTREHMPAVLNNLVQKLLEYINANPTDRMTRQLRMLLMASQSLLK</sequence>
<feature type="compositionally biased region" description="Polar residues" evidence="9">
    <location>
        <begin position="580"/>
        <end position="597"/>
    </location>
</feature>
<comment type="similarity">
    <text evidence="2">Belongs to the WD repeat EDC4 family.</text>
</comment>
<organism evidence="12 13">
    <name type="scientific">Lingula anatina</name>
    <name type="common">Brachiopod</name>
    <name type="synonym">Lingula unguis</name>
    <dbReference type="NCBI Taxonomy" id="7574"/>
    <lineage>
        <taxon>Eukaryota</taxon>
        <taxon>Metazoa</taxon>
        <taxon>Spiralia</taxon>
        <taxon>Lophotrochozoa</taxon>
        <taxon>Brachiopoda</taxon>
        <taxon>Linguliformea</taxon>
        <taxon>Lingulata</taxon>
        <taxon>Lingulida</taxon>
        <taxon>Linguloidea</taxon>
        <taxon>Lingulidae</taxon>
        <taxon>Lingula</taxon>
    </lineage>
</organism>
<evidence type="ECO:0000256" key="7">
    <source>
        <dbReference type="PROSITE-ProRule" id="PRU00221"/>
    </source>
</evidence>
<feature type="compositionally biased region" description="Basic and acidic residues" evidence="9">
    <location>
        <begin position="801"/>
        <end position="811"/>
    </location>
</feature>
<dbReference type="PANTHER" id="PTHR15598">
    <property type="entry name" value="ENHANCER OF MRNA-DECAPPING PROTEIN 4"/>
    <property type="match status" value="1"/>
</dbReference>
<dbReference type="GeneID" id="106150882"/>
<dbReference type="Gene3D" id="6.10.140.270">
    <property type="match status" value="1"/>
</dbReference>
<dbReference type="PROSITE" id="PS50082">
    <property type="entry name" value="WD_REPEATS_2"/>
    <property type="match status" value="1"/>
</dbReference>
<feature type="compositionally biased region" description="Polar residues" evidence="9">
    <location>
        <begin position="474"/>
        <end position="488"/>
    </location>
</feature>
<dbReference type="InParanoid" id="A0A1S3H095"/>
<dbReference type="FunFam" id="1.10.220.100:FF:000001">
    <property type="entry name" value="Enhancer of mRNA-decapping protein 4"/>
    <property type="match status" value="1"/>
</dbReference>
<evidence type="ECO:0000256" key="6">
    <source>
        <dbReference type="ARBA" id="ARBA00023054"/>
    </source>
</evidence>
<accession>A0A1S3H095</accession>
<dbReference type="Gene3D" id="2.130.10.10">
    <property type="entry name" value="YVTN repeat-like/Quinoprotein amine dehydrogenase"/>
    <property type="match status" value="1"/>
</dbReference>
<evidence type="ECO:0000256" key="3">
    <source>
        <dbReference type="ARBA" id="ARBA00022490"/>
    </source>
</evidence>
<dbReference type="Gene3D" id="1.10.220.100">
    <property type="entry name" value="conserved c-terminal region of ge- 1"/>
    <property type="match status" value="1"/>
</dbReference>
<gene>
    <name evidence="13" type="primary">LOC106150882</name>
</gene>
<evidence type="ECO:0000259" key="10">
    <source>
        <dbReference type="Pfam" id="PF16529"/>
    </source>
</evidence>
<feature type="compositionally biased region" description="Acidic residues" evidence="9">
    <location>
        <begin position="489"/>
        <end position="502"/>
    </location>
</feature>
<dbReference type="RefSeq" id="XP_013379352.1">
    <property type="nucleotide sequence ID" value="XM_013523898.1"/>
</dbReference>
<feature type="domain" description="Enhancer of mRNA-decapping protein 4 C-terminal" evidence="11">
    <location>
        <begin position="1201"/>
        <end position="1321"/>
    </location>
</feature>
<evidence type="ECO:0000256" key="9">
    <source>
        <dbReference type="SAM" id="MobiDB-lite"/>
    </source>
</evidence>
<feature type="region of interest" description="Disordered" evidence="9">
    <location>
        <begin position="580"/>
        <end position="673"/>
    </location>
</feature>
<dbReference type="InterPro" id="IPR044938">
    <property type="entry name" value="EDC4_C_sf"/>
</dbReference>
<evidence type="ECO:0000256" key="1">
    <source>
        <dbReference type="ARBA" id="ARBA00004201"/>
    </source>
</evidence>
<dbReference type="KEGG" id="lak:106150882"/>
<dbReference type="InterPro" id="IPR049404">
    <property type="entry name" value="EDC4_C"/>
</dbReference>
<dbReference type="Pfam" id="PF16529">
    <property type="entry name" value="Ge1_WD40"/>
    <property type="match status" value="1"/>
</dbReference>
<dbReference type="Proteomes" id="UP000085678">
    <property type="component" value="Unplaced"/>
</dbReference>
<keyword evidence="4 7" id="KW-0853">WD repeat</keyword>
<dbReference type="PANTHER" id="PTHR15598:SF5">
    <property type="entry name" value="ENHANCER OF MRNA-DECAPPING PROTEIN 4"/>
    <property type="match status" value="1"/>
</dbReference>
<dbReference type="InterPro" id="IPR015943">
    <property type="entry name" value="WD40/YVTN_repeat-like_dom_sf"/>
</dbReference>
<feature type="compositionally biased region" description="Polar residues" evidence="9">
    <location>
        <begin position="690"/>
        <end position="708"/>
    </location>
</feature>
<feature type="compositionally biased region" description="Polar residues" evidence="9">
    <location>
        <begin position="627"/>
        <end position="641"/>
    </location>
</feature>
<dbReference type="SMART" id="SM00320">
    <property type="entry name" value="WD40"/>
    <property type="match status" value="3"/>
</dbReference>
<feature type="compositionally biased region" description="Acidic residues" evidence="9">
    <location>
        <begin position="766"/>
        <end position="786"/>
    </location>
</feature>
<reference evidence="13" key="1">
    <citation type="submission" date="2025-08" db="UniProtKB">
        <authorList>
            <consortium name="RefSeq"/>
        </authorList>
    </citation>
    <scope>IDENTIFICATION</scope>
    <source>
        <tissue evidence="13">Gonads</tissue>
    </source>
</reference>
<evidence type="ECO:0000256" key="8">
    <source>
        <dbReference type="SAM" id="Coils"/>
    </source>
</evidence>
<dbReference type="InterPro" id="IPR045152">
    <property type="entry name" value="EDC4-like"/>
</dbReference>
<keyword evidence="6 8" id="KW-0175">Coiled coil</keyword>
<evidence type="ECO:0000313" key="12">
    <source>
        <dbReference type="Proteomes" id="UP000085678"/>
    </source>
</evidence>
<feature type="compositionally biased region" description="Polar residues" evidence="9">
    <location>
        <begin position="859"/>
        <end position="871"/>
    </location>
</feature>
<dbReference type="SUPFAM" id="SSF50978">
    <property type="entry name" value="WD40 repeat-like"/>
    <property type="match status" value="1"/>
</dbReference>
<feature type="region of interest" description="Disordered" evidence="9">
    <location>
        <begin position="685"/>
        <end position="873"/>
    </location>
</feature>
<dbReference type="InterPro" id="IPR036322">
    <property type="entry name" value="WD40_repeat_dom_sf"/>
</dbReference>
<proteinExistence type="inferred from homology"/>
<feature type="compositionally biased region" description="Low complexity" evidence="9">
    <location>
        <begin position="602"/>
        <end position="616"/>
    </location>
</feature>
<feature type="repeat" description="WD" evidence="7">
    <location>
        <begin position="291"/>
        <end position="324"/>
    </location>
</feature>
<feature type="region of interest" description="Disordered" evidence="9">
    <location>
        <begin position="474"/>
        <end position="503"/>
    </location>
</feature>
<evidence type="ECO:0000256" key="5">
    <source>
        <dbReference type="ARBA" id="ARBA00022737"/>
    </source>
</evidence>
<dbReference type="InterPro" id="IPR001680">
    <property type="entry name" value="WD40_rpt"/>
</dbReference>
<dbReference type="OrthoDB" id="21128at2759"/>